<keyword evidence="3" id="KW-1185">Reference proteome</keyword>
<dbReference type="AlphaFoldDB" id="A0A6G9H251"/>
<sequence>MTVAFFSGRGRRAGIALGAVSAGLLVLAACDKPTPLATVTVGDDSWNSGANCYNDGKAIAQKDLLNCVKRKAENTVEVNSTDEVHLGVEPSIADHSWAVIVDGTPVFDEPTKKTYRTMTGAQFFAPDPQTGQPAPTTRQVSFLKIDGKSFSGVWNFTFKKTS</sequence>
<proteinExistence type="predicted"/>
<reference evidence="2 3" key="1">
    <citation type="submission" date="2020-03" db="EMBL/GenBank/DDBJ databases">
        <title>A novel species.</title>
        <authorList>
            <person name="Gao J."/>
        </authorList>
    </citation>
    <scope>NUCLEOTIDE SEQUENCE [LARGE SCALE GENOMIC DNA]</scope>
    <source>
        <strain evidence="2 3">QMT-12</strain>
    </source>
</reference>
<accession>A0A6G9H251</accession>
<evidence type="ECO:0000256" key="1">
    <source>
        <dbReference type="SAM" id="SignalP"/>
    </source>
</evidence>
<evidence type="ECO:0000313" key="2">
    <source>
        <dbReference type="EMBL" id="QIQ04207.1"/>
    </source>
</evidence>
<feature type="signal peptide" evidence="1">
    <location>
        <begin position="1"/>
        <end position="28"/>
    </location>
</feature>
<protein>
    <submittedName>
        <fullName evidence="2">DUF2771 domain-containing protein</fullName>
    </submittedName>
</protein>
<name>A0A6G9H251_9ACTN</name>
<organism evidence="2 3">
    <name type="scientific">Streptomyces liangshanensis</name>
    <dbReference type="NCBI Taxonomy" id="2717324"/>
    <lineage>
        <taxon>Bacteria</taxon>
        <taxon>Bacillati</taxon>
        <taxon>Actinomycetota</taxon>
        <taxon>Actinomycetes</taxon>
        <taxon>Kitasatosporales</taxon>
        <taxon>Streptomycetaceae</taxon>
        <taxon>Streptomyces</taxon>
    </lineage>
</organism>
<dbReference type="EMBL" id="CP050177">
    <property type="protein sequence ID" value="QIQ04207.1"/>
    <property type="molecule type" value="Genomic_DNA"/>
</dbReference>
<dbReference type="RefSeq" id="WP_167031530.1">
    <property type="nucleotide sequence ID" value="NZ_CP050177.1"/>
</dbReference>
<evidence type="ECO:0000313" key="3">
    <source>
        <dbReference type="Proteomes" id="UP000501179"/>
    </source>
</evidence>
<gene>
    <name evidence="2" type="ORF">HA039_19540</name>
</gene>
<keyword evidence="1" id="KW-0732">Signal</keyword>
<feature type="chain" id="PRO_5026257884" evidence="1">
    <location>
        <begin position="29"/>
        <end position="162"/>
    </location>
</feature>
<dbReference type="KEGG" id="slia:HA039_19540"/>
<dbReference type="Proteomes" id="UP000501179">
    <property type="component" value="Chromosome"/>
</dbReference>